<feature type="compositionally biased region" description="Basic and acidic residues" evidence="1">
    <location>
        <begin position="59"/>
        <end position="71"/>
    </location>
</feature>
<comment type="caution">
    <text evidence="2">The sequence shown here is derived from an EMBL/GenBank/DDBJ whole genome shotgun (WGS) entry which is preliminary data.</text>
</comment>
<reference evidence="2 3" key="1">
    <citation type="journal article" date="2019" name="Commun. Biol.">
        <title>The bagworm genome reveals a unique fibroin gene that provides high tensile strength.</title>
        <authorList>
            <person name="Kono N."/>
            <person name="Nakamura H."/>
            <person name="Ohtoshi R."/>
            <person name="Tomita M."/>
            <person name="Numata K."/>
            <person name="Arakawa K."/>
        </authorList>
    </citation>
    <scope>NUCLEOTIDE SEQUENCE [LARGE SCALE GENOMIC DNA]</scope>
</reference>
<evidence type="ECO:0000313" key="3">
    <source>
        <dbReference type="Proteomes" id="UP000299102"/>
    </source>
</evidence>
<dbReference type="AlphaFoldDB" id="A0A4C1Z4C1"/>
<dbReference type="EMBL" id="BGZK01001513">
    <property type="protein sequence ID" value="GBP81475.1"/>
    <property type="molecule type" value="Genomic_DNA"/>
</dbReference>
<organism evidence="2 3">
    <name type="scientific">Eumeta variegata</name>
    <name type="common">Bagworm moth</name>
    <name type="synonym">Eumeta japonica</name>
    <dbReference type="NCBI Taxonomy" id="151549"/>
    <lineage>
        <taxon>Eukaryota</taxon>
        <taxon>Metazoa</taxon>
        <taxon>Ecdysozoa</taxon>
        <taxon>Arthropoda</taxon>
        <taxon>Hexapoda</taxon>
        <taxon>Insecta</taxon>
        <taxon>Pterygota</taxon>
        <taxon>Neoptera</taxon>
        <taxon>Endopterygota</taxon>
        <taxon>Lepidoptera</taxon>
        <taxon>Glossata</taxon>
        <taxon>Ditrysia</taxon>
        <taxon>Tineoidea</taxon>
        <taxon>Psychidae</taxon>
        <taxon>Oiketicinae</taxon>
        <taxon>Eumeta</taxon>
    </lineage>
</organism>
<proteinExistence type="predicted"/>
<protein>
    <submittedName>
        <fullName evidence="2">Uncharacterized protein</fullName>
    </submittedName>
</protein>
<sequence>MRLDAVKCERVRMLFFHSVEKEQTSTRLYSVLKFGIPGVFQVCKKRQSRSTLLGRKPKSSQERGPKETLPY</sequence>
<keyword evidence="3" id="KW-1185">Reference proteome</keyword>
<name>A0A4C1Z4C1_EUMVA</name>
<evidence type="ECO:0000313" key="2">
    <source>
        <dbReference type="EMBL" id="GBP81475.1"/>
    </source>
</evidence>
<evidence type="ECO:0000256" key="1">
    <source>
        <dbReference type="SAM" id="MobiDB-lite"/>
    </source>
</evidence>
<accession>A0A4C1Z4C1</accession>
<dbReference type="Proteomes" id="UP000299102">
    <property type="component" value="Unassembled WGS sequence"/>
</dbReference>
<gene>
    <name evidence="2" type="ORF">EVAR_86156_1</name>
</gene>
<feature type="region of interest" description="Disordered" evidence="1">
    <location>
        <begin position="51"/>
        <end position="71"/>
    </location>
</feature>